<evidence type="ECO:0000313" key="2">
    <source>
        <dbReference type="Proteomes" id="UP001155587"/>
    </source>
</evidence>
<dbReference type="RefSeq" id="WP_265677223.1">
    <property type="nucleotide sequence ID" value="NZ_JAKRRY010000043.1"/>
</dbReference>
<sequence>MRQKISVEQLKEPIFQDRIEDTLREAERAVDELTHLNARWLTFSKEKLILASESLNFLLKQRFRLFKKGFPSSEIDYLNNIDRQIGEIKKVYLSFYRLKPGFIHQLRADYVEIYVWLMLQPEFSDSKDNVLCGLALLDEMACEFAKYLVIQSPIESLDYSLVELIDGGCKLRDQYFELLTLRQSASISLTKRWLRSQIISEEIGYCALACMNAEEGIEWLNSNPHNNEYLFERLLTKHDRGTWFRQCYGIDAKVISNPRIITFAKLLELKEFIPFEVTSRLAPIHFVLSGDSILVPNVMAHVIHLDELDGEIWIKALYVVYGDTLPILPWQVSVEVEWQEALNRLNEWVGQDGHYRILPSRLGRELTFESTMSAMMNQAIDDEFRSWMWKQVCLHSRVYIPWDTMMPLHQQKWNISRLKTLPSVAERFKLRSGNAAVGY</sequence>
<accession>A0A9X3CS73</accession>
<keyword evidence="2" id="KW-1185">Reference proteome</keyword>
<dbReference type="Proteomes" id="UP001155587">
    <property type="component" value="Unassembled WGS sequence"/>
</dbReference>
<protein>
    <submittedName>
        <fullName evidence="1">Uncharacterized protein</fullName>
    </submittedName>
</protein>
<evidence type="ECO:0000313" key="1">
    <source>
        <dbReference type="EMBL" id="MCW8348657.1"/>
    </source>
</evidence>
<reference evidence="1" key="1">
    <citation type="submission" date="2022-02" db="EMBL/GenBank/DDBJ databases">
        <title>Vibrio sp. nov, a new bacterium isolated from seawater.</title>
        <authorList>
            <person name="Yuan Y."/>
        </authorList>
    </citation>
    <scope>NUCLEOTIDE SEQUENCE</scope>
    <source>
        <strain evidence="1">ZSDZ65</strain>
    </source>
</reference>
<organism evidence="1 2">
    <name type="scientific">Vibrio qingdaonensis</name>
    <dbReference type="NCBI Taxonomy" id="2829491"/>
    <lineage>
        <taxon>Bacteria</taxon>
        <taxon>Pseudomonadati</taxon>
        <taxon>Pseudomonadota</taxon>
        <taxon>Gammaproteobacteria</taxon>
        <taxon>Vibrionales</taxon>
        <taxon>Vibrionaceae</taxon>
        <taxon>Vibrio</taxon>
    </lineage>
</organism>
<dbReference type="AlphaFoldDB" id="A0A9X3CS73"/>
<gene>
    <name evidence="1" type="ORF">MD535_21955</name>
</gene>
<proteinExistence type="predicted"/>
<comment type="caution">
    <text evidence="1">The sequence shown here is derived from an EMBL/GenBank/DDBJ whole genome shotgun (WGS) entry which is preliminary data.</text>
</comment>
<name>A0A9X3CS73_9VIBR</name>
<dbReference type="EMBL" id="JAKRRY010000043">
    <property type="protein sequence ID" value="MCW8348657.1"/>
    <property type="molecule type" value="Genomic_DNA"/>
</dbReference>